<dbReference type="SUPFAM" id="SSF47473">
    <property type="entry name" value="EF-hand"/>
    <property type="match status" value="1"/>
</dbReference>
<dbReference type="Pfam" id="PF13499">
    <property type="entry name" value="EF-hand_7"/>
    <property type="match status" value="2"/>
</dbReference>
<reference evidence="6 7" key="1">
    <citation type="submission" date="2025-04" db="UniProtKB">
        <authorList>
            <consortium name="RefSeq"/>
        </authorList>
    </citation>
    <scope>IDENTIFICATION</scope>
    <source>
        <strain evidence="6 7">11010-0011.00</strain>
        <tissue evidence="6 7">Whole body</tissue>
    </source>
</reference>
<dbReference type="PANTHER" id="PTHR34524:SF6">
    <property type="entry name" value="CALCYPHOSINE LIKE"/>
    <property type="match status" value="1"/>
</dbReference>
<name>A0A6J2T3H4_DROLE</name>
<dbReference type="SMART" id="SM00054">
    <property type="entry name" value="EFh"/>
    <property type="match status" value="4"/>
</dbReference>
<dbReference type="OrthoDB" id="444540at2759"/>
<evidence type="ECO:0000313" key="5">
    <source>
        <dbReference type="Proteomes" id="UP000504634"/>
    </source>
</evidence>
<dbReference type="RefSeq" id="XP_030369784.1">
    <property type="nucleotide sequence ID" value="XM_030513924.1"/>
</dbReference>
<dbReference type="PANTHER" id="PTHR34524">
    <property type="entry name" value="CALCYPHOSIN"/>
    <property type="match status" value="1"/>
</dbReference>
<dbReference type="PROSITE" id="PS00018">
    <property type="entry name" value="EF_HAND_1"/>
    <property type="match status" value="2"/>
</dbReference>
<keyword evidence="1" id="KW-0479">Metal-binding</keyword>
<dbReference type="Gene3D" id="1.10.238.10">
    <property type="entry name" value="EF-hand"/>
    <property type="match status" value="2"/>
</dbReference>
<gene>
    <name evidence="6 7 8" type="primary">LOC115620609</name>
</gene>
<dbReference type="RefSeq" id="XP_030369785.1">
    <property type="nucleotide sequence ID" value="XM_030513925.1"/>
</dbReference>
<feature type="domain" description="EF-hand" evidence="4">
    <location>
        <begin position="116"/>
        <end position="151"/>
    </location>
</feature>
<evidence type="ECO:0000256" key="3">
    <source>
        <dbReference type="ARBA" id="ARBA00022837"/>
    </source>
</evidence>
<proteinExistence type="predicted"/>
<protein>
    <submittedName>
        <fullName evidence="6 7">Calcyphosin-like protein</fullName>
    </submittedName>
</protein>
<feature type="domain" description="EF-hand" evidence="4">
    <location>
        <begin position="80"/>
        <end position="115"/>
    </location>
</feature>
<dbReference type="Proteomes" id="UP000504634">
    <property type="component" value="Unplaced"/>
</dbReference>
<evidence type="ECO:0000313" key="8">
    <source>
        <dbReference type="RefSeq" id="XP_030369785.1"/>
    </source>
</evidence>
<dbReference type="InterPro" id="IPR002048">
    <property type="entry name" value="EF_hand_dom"/>
</dbReference>
<dbReference type="InterPro" id="IPR011992">
    <property type="entry name" value="EF-hand-dom_pair"/>
</dbReference>
<keyword evidence="5" id="KW-1185">Reference proteome</keyword>
<dbReference type="GeneID" id="115620609"/>
<dbReference type="InterPro" id="IPR051581">
    <property type="entry name" value="Ca-bind"/>
</dbReference>
<keyword evidence="2" id="KW-0677">Repeat</keyword>
<keyword evidence="3" id="KW-0106">Calcium</keyword>
<dbReference type="CDD" id="cd00051">
    <property type="entry name" value="EFh"/>
    <property type="match status" value="2"/>
</dbReference>
<accession>A0A6J2T3H4</accession>
<sequence>MMHREDKYTEEAYLKNVSSRELTNGMDKDPIYKLRLQCLSRGATGILGMARAFRIMDHEGNRKLNLKQFKKGIKHAGIDVTDPEVNELFQRFDADGNGTIDMSEFLLKLRPPLNNSRMDSIEKAFSKMDVNKDGHITVADFEKVYSVDDNPKYQSGDMTKKEILTTFLHNFDVGSPNPDGIITKEEFVNYYASISASIDNDTYFDLVIRQAYNL</sequence>
<dbReference type="GO" id="GO:0005509">
    <property type="term" value="F:calcium ion binding"/>
    <property type="evidence" value="ECO:0007669"/>
    <property type="project" value="InterPro"/>
</dbReference>
<dbReference type="RefSeq" id="XP_030369783.1">
    <property type="nucleotide sequence ID" value="XM_030513923.1"/>
</dbReference>
<dbReference type="AlphaFoldDB" id="A0A6J2T3H4"/>
<dbReference type="InterPro" id="IPR018247">
    <property type="entry name" value="EF_Hand_1_Ca_BS"/>
</dbReference>
<evidence type="ECO:0000259" key="4">
    <source>
        <dbReference type="PROSITE" id="PS50222"/>
    </source>
</evidence>
<evidence type="ECO:0000313" key="7">
    <source>
        <dbReference type="RefSeq" id="XP_030369784.1"/>
    </source>
</evidence>
<evidence type="ECO:0000256" key="1">
    <source>
        <dbReference type="ARBA" id="ARBA00022723"/>
    </source>
</evidence>
<evidence type="ECO:0000256" key="2">
    <source>
        <dbReference type="ARBA" id="ARBA00022737"/>
    </source>
</evidence>
<organism evidence="5 8">
    <name type="scientific">Drosophila lebanonensis</name>
    <name type="common">Fruit fly</name>
    <name type="synonym">Scaptodrosophila lebanonensis</name>
    <dbReference type="NCBI Taxonomy" id="7225"/>
    <lineage>
        <taxon>Eukaryota</taxon>
        <taxon>Metazoa</taxon>
        <taxon>Ecdysozoa</taxon>
        <taxon>Arthropoda</taxon>
        <taxon>Hexapoda</taxon>
        <taxon>Insecta</taxon>
        <taxon>Pterygota</taxon>
        <taxon>Neoptera</taxon>
        <taxon>Endopterygota</taxon>
        <taxon>Diptera</taxon>
        <taxon>Brachycera</taxon>
        <taxon>Muscomorpha</taxon>
        <taxon>Ephydroidea</taxon>
        <taxon>Drosophilidae</taxon>
        <taxon>Scaptodrosophila</taxon>
    </lineage>
</organism>
<evidence type="ECO:0000313" key="6">
    <source>
        <dbReference type="RefSeq" id="XP_030369783.1"/>
    </source>
</evidence>
<dbReference type="PROSITE" id="PS50222">
    <property type="entry name" value="EF_HAND_2"/>
    <property type="match status" value="2"/>
</dbReference>